<evidence type="ECO:0000256" key="15">
    <source>
        <dbReference type="ARBA" id="ARBA00048070"/>
    </source>
</evidence>
<evidence type="ECO:0000256" key="10">
    <source>
        <dbReference type="ARBA" id="ARBA00022777"/>
    </source>
</evidence>
<dbReference type="GO" id="GO:0005945">
    <property type="term" value="C:6-phosphofructokinase complex"/>
    <property type="evidence" value="ECO:0007669"/>
    <property type="project" value="TreeGrafter"/>
</dbReference>
<dbReference type="InterPro" id="IPR015912">
    <property type="entry name" value="Phosphofructokinase_CS"/>
</dbReference>
<gene>
    <name evidence="17" type="ORF">C2869_13270</name>
</gene>
<evidence type="ECO:0000313" key="17">
    <source>
        <dbReference type="EMBL" id="AWB67351.1"/>
    </source>
</evidence>
<accession>A0A2S0VT09</accession>
<dbReference type="UniPathway" id="UPA00109">
    <property type="reaction ID" value="UER00182"/>
</dbReference>
<evidence type="ECO:0000313" key="18">
    <source>
        <dbReference type="Proteomes" id="UP000244441"/>
    </source>
</evidence>
<evidence type="ECO:0000256" key="2">
    <source>
        <dbReference type="ARBA" id="ARBA00004496"/>
    </source>
</evidence>
<evidence type="ECO:0000259" key="16">
    <source>
        <dbReference type="Pfam" id="PF00365"/>
    </source>
</evidence>
<dbReference type="PIRSF" id="PIRSF000532">
    <property type="entry name" value="ATP_PFK_prok"/>
    <property type="match status" value="1"/>
</dbReference>
<evidence type="ECO:0000256" key="11">
    <source>
        <dbReference type="ARBA" id="ARBA00022840"/>
    </source>
</evidence>
<dbReference type="PRINTS" id="PR00476">
    <property type="entry name" value="PHFRCTKINASE"/>
</dbReference>
<dbReference type="RefSeq" id="WP_108603398.1">
    <property type="nucleotide sequence ID" value="NZ_CP026604.1"/>
</dbReference>
<keyword evidence="6" id="KW-0021">Allosteric enzyme</keyword>
<dbReference type="GO" id="GO:0046872">
    <property type="term" value="F:metal ion binding"/>
    <property type="evidence" value="ECO:0007669"/>
    <property type="project" value="UniProtKB-KW"/>
</dbReference>
<dbReference type="EC" id="2.7.1.11" evidence="4"/>
<dbReference type="PANTHER" id="PTHR13697">
    <property type="entry name" value="PHOSPHOFRUCTOKINASE"/>
    <property type="match status" value="1"/>
</dbReference>
<evidence type="ECO:0000256" key="3">
    <source>
        <dbReference type="ARBA" id="ARBA00004679"/>
    </source>
</evidence>
<protein>
    <recommendedName>
        <fullName evidence="4">6-phosphofructokinase</fullName>
        <ecNumber evidence="4">2.7.1.11</ecNumber>
    </recommendedName>
</protein>
<comment type="subcellular location">
    <subcellularLocation>
        <location evidence="2">Cytoplasm</location>
    </subcellularLocation>
</comment>
<feature type="domain" description="Phosphofructokinase" evidence="16">
    <location>
        <begin position="3"/>
        <end position="283"/>
    </location>
</feature>
<keyword evidence="18" id="KW-1185">Reference proteome</keyword>
<keyword evidence="12" id="KW-0460">Magnesium</keyword>
<dbReference type="GO" id="GO:0042802">
    <property type="term" value="F:identical protein binding"/>
    <property type="evidence" value="ECO:0007669"/>
    <property type="project" value="TreeGrafter"/>
</dbReference>
<dbReference type="FunFam" id="3.40.50.460:FF:000002">
    <property type="entry name" value="ATP-dependent 6-phosphofructokinase"/>
    <property type="match status" value="1"/>
</dbReference>
<keyword evidence="5" id="KW-0963">Cytoplasm</keyword>
<dbReference type="GO" id="GO:0006002">
    <property type="term" value="P:fructose 6-phosphate metabolic process"/>
    <property type="evidence" value="ECO:0007669"/>
    <property type="project" value="InterPro"/>
</dbReference>
<dbReference type="NCBIfam" id="NF002872">
    <property type="entry name" value="PRK03202.1"/>
    <property type="match status" value="1"/>
</dbReference>
<evidence type="ECO:0000256" key="1">
    <source>
        <dbReference type="ARBA" id="ARBA00001946"/>
    </source>
</evidence>
<comment type="cofactor">
    <cofactor evidence="1">
        <name>Mg(2+)</name>
        <dbReference type="ChEBI" id="CHEBI:18420"/>
    </cofactor>
</comment>
<evidence type="ECO:0000256" key="7">
    <source>
        <dbReference type="ARBA" id="ARBA00022679"/>
    </source>
</evidence>
<dbReference type="InterPro" id="IPR022953">
    <property type="entry name" value="ATP_PFK"/>
</dbReference>
<comment type="pathway">
    <text evidence="3">Carbohydrate degradation; glycolysis; D-glyceraldehyde 3-phosphate and glycerone phosphate from D-glucose: step 3/4.</text>
</comment>
<organism evidence="17 18">
    <name type="scientific">Saccharobesus litoralis</name>
    <dbReference type="NCBI Taxonomy" id="2172099"/>
    <lineage>
        <taxon>Bacteria</taxon>
        <taxon>Pseudomonadati</taxon>
        <taxon>Pseudomonadota</taxon>
        <taxon>Gammaproteobacteria</taxon>
        <taxon>Alteromonadales</taxon>
        <taxon>Alteromonadaceae</taxon>
        <taxon>Saccharobesus</taxon>
    </lineage>
</organism>
<dbReference type="GO" id="GO:0061621">
    <property type="term" value="P:canonical glycolysis"/>
    <property type="evidence" value="ECO:0007669"/>
    <property type="project" value="TreeGrafter"/>
</dbReference>
<dbReference type="OrthoDB" id="9802503at2"/>
<name>A0A2S0VT09_9ALTE</name>
<evidence type="ECO:0000256" key="12">
    <source>
        <dbReference type="ARBA" id="ARBA00022842"/>
    </source>
</evidence>
<evidence type="ECO:0000256" key="6">
    <source>
        <dbReference type="ARBA" id="ARBA00022533"/>
    </source>
</evidence>
<evidence type="ECO:0000256" key="9">
    <source>
        <dbReference type="ARBA" id="ARBA00022741"/>
    </source>
</evidence>
<dbReference type="Proteomes" id="UP000244441">
    <property type="component" value="Chromosome"/>
</dbReference>
<dbReference type="Pfam" id="PF00365">
    <property type="entry name" value="PFK"/>
    <property type="match status" value="1"/>
</dbReference>
<dbReference type="Gene3D" id="3.40.50.450">
    <property type="match status" value="1"/>
</dbReference>
<dbReference type="EMBL" id="CP026604">
    <property type="protein sequence ID" value="AWB67351.1"/>
    <property type="molecule type" value="Genomic_DNA"/>
</dbReference>
<keyword evidence="9" id="KW-0547">Nucleotide-binding</keyword>
<evidence type="ECO:0000256" key="14">
    <source>
        <dbReference type="ARBA" id="ARBA00038478"/>
    </source>
</evidence>
<keyword evidence="11" id="KW-0067">ATP-binding</keyword>
<dbReference type="GO" id="GO:0048029">
    <property type="term" value="F:monosaccharide binding"/>
    <property type="evidence" value="ECO:0007669"/>
    <property type="project" value="TreeGrafter"/>
</dbReference>
<dbReference type="GO" id="GO:0003872">
    <property type="term" value="F:6-phosphofructokinase activity"/>
    <property type="evidence" value="ECO:0007669"/>
    <property type="project" value="UniProtKB-EC"/>
</dbReference>
<reference evidence="17 18" key="1">
    <citation type="submission" date="2018-01" db="EMBL/GenBank/DDBJ databases">
        <title>Genome sequence of a Cantenovulum-like bacteria.</title>
        <authorList>
            <person name="Tan W.R."/>
            <person name="Lau N.-S."/>
            <person name="Go F."/>
            <person name="Amirul A.-A.A."/>
        </authorList>
    </citation>
    <scope>NUCLEOTIDE SEQUENCE [LARGE SCALE GENOMIC DNA]</scope>
    <source>
        <strain evidence="17 18">CCB-QB4</strain>
    </source>
</reference>
<dbReference type="InterPro" id="IPR035966">
    <property type="entry name" value="PKF_sf"/>
</dbReference>
<keyword evidence="7 17" id="KW-0808">Transferase</keyword>
<evidence type="ECO:0000256" key="5">
    <source>
        <dbReference type="ARBA" id="ARBA00022490"/>
    </source>
</evidence>
<evidence type="ECO:0000256" key="4">
    <source>
        <dbReference type="ARBA" id="ARBA00012055"/>
    </source>
</evidence>
<proteinExistence type="inferred from homology"/>
<dbReference type="SUPFAM" id="SSF53784">
    <property type="entry name" value="Phosphofructokinase"/>
    <property type="match status" value="1"/>
</dbReference>
<dbReference type="GO" id="GO:0070095">
    <property type="term" value="F:fructose-6-phosphate binding"/>
    <property type="evidence" value="ECO:0007669"/>
    <property type="project" value="TreeGrafter"/>
</dbReference>
<evidence type="ECO:0000256" key="13">
    <source>
        <dbReference type="ARBA" id="ARBA00023152"/>
    </source>
</evidence>
<keyword evidence="8" id="KW-0479">Metal-binding</keyword>
<dbReference type="InterPro" id="IPR012003">
    <property type="entry name" value="ATP_PFK_prok-type"/>
</dbReference>
<dbReference type="AlphaFoldDB" id="A0A2S0VT09"/>
<dbReference type="GO" id="GO:0030388">
    <property type="term" value="P:fructose 1,6-bisphosphate metabolic process"/>
    <property type="evidence" value="ECO:0007669"/>
    <property type="project" value="TreeGrafter"/>
</dbReference>
<sequence length="340" mass="36843">MKRIAVLTSGGDAPGMNACIRSVVLTALHFGYQVYGFRHGYNGLVDNEIELLTMQQVRHIIQKGGTLLKSARCSKFKTESGIKLAAKHLDAAEIDALIVIGGDGSLRGMMHLSKYWQGQLIGIPGTIDNDLSGSDNTIGFQTATETVIDAIDKLRDTADAFERIFMVEVMGRDAGFIALSSGIASGAEQIIYPEGLKDIHQELDCIIQHVESARKLHGRSSYIIVISENLWPGGAYDLSQVLTEQIGIECRPVILGHIQRGGCPNGFDRILATKLGVFAVEAIKNGHSLMMVGEISNELTLTAISDCVNNKKPVDKKLSDIQAKVFDSVEILSNCTKSTI</sequence>
<keyword evidence="13" id="KW-0324">Glycolysis</keyword>
<comment type="catalytic activity">
    <reaction evidence="15">
        <text>beta-D-fructose 6-phosphate + ATP = beta-D-fructose 1,6-bisphosphate + ADP + H(+)</text>
        <dbReference type="Rhea" id="RHEA:16109"/>
        <dbReference type="ChEBI" id="CHEBI:15378"/>
        <dbReference type="ChEBI" id="CHEBI:30616"/>
        <dbReference type="ChEBI" id="CHEBI:32966"/>
        <dbReference type="ChEBI" id="CHEBI:57634"/>
        <dbReference type="ChEBI" id="CHEBI:456216"/>
        <dbReference type="EC" id="2.7.1.11"/>
    </reaction>
</comment>
<dbReference type="GO" id="GO:0005524">
    <property type="term" value="F:ATP binding"/>
    <property type="evidence" value="ECO:0007669"/>
    <property type="project" value="UniProtKB-KW"/>
</dbReference>
<dbReference type="Gene3D" id="3.40.50.460">
    <property type="entry name" value="Phosphofructokinase domain"/>
    <property type="match status" value="1"/>
</dbReference>
<dbReference type="PANTHER" id="PTHR13697:SF4">
    <property type="entry name" value="ATP-DEPENDENT 6-PHOSPHOFRUCTOKINASE"/>
    <property type="match status" value="1"/>
</dbReference>
<dbReference type="KEGG" id="cate:C2869_13270"/>
<dbReference type="PROSITE" id="PS00433">
    <property type="entry name" value="PHOSPHOFRUCTOKINASE"/>
    <property type="match status" value="1"/>
</dbReference>
<comment type="similarity">
    <text evidence="14">Belongs to the phosphofructokinase type A (PFKA) family.</text>
</comment>
<evidence type="ECO:0000256" key="8">
    <source>
        <dbReference type="ARBA" id="ARBA00022723"/>
    </source>
</evidence>
<dbReference type="GO" id="GO:0016208">
    <property type="term" value="F:AMP binding"/>
    <property type="evidence" value="ECO:0007669"/>
    <property type="project" value="TreeGrafter"/>
</dbReference>
<dbReference type="InterPro" id="IPR000023">
    <property type="entry name" value="Phosphofructokinase_dom"/>
</dbReference>
<keyword evidence="10 17" id="KW-0418">Kinase</keyword>